<sequence length="67" mass="7384">MSTSERLVNPPFFYDGRGKASAAVKNTASIAKKQIISAAARKCIGANPYLTQTEDTVILEWKRALKR</sequence>
<dbReference type="EMBL" id="LNQN01000002">
    <property type="protein sequence ID" value="KSU83532.1"/>
    <property type="molecule type" value="Genomic_DNA"/>
</dbReference>
<protein>
    <submittedName>
        <fullName evidence="1">Uncharacterized protein</fullName>
    </submittedName>
</protein>
<dbReference type="RefSeq" id="WP_061972371.1">
    <property type="nucleotide sequence ID" value="NZ_FMAV01000002.1"/>
</dbReference>
<proteinExistence type="predicted"/>
<dbReference type="Proteomes" id="UP000054099">
    <property type="component" value="Unassembled WGS sequence"/>
</dbReference>
<organism evidence="1 2">
    <name type="scientific">Fictibacillus enclensis</name>
    <dbReference type="NCBI Taxonomy" id="1017270"/>
    <lineage>
        <taxon>Bacteria</taxon>
        <taxon>Bacillati</taxon>
        <taxon>Bacillota</taxon>
        <taxon>Bacilli</taxon>
        <taxon>Bacillales</taxon>
        <taxon>Fictibacillaceae</taxon>
        <taxon>Fictibacillus</taxon>
    </lineage>
</organism>
<name>A0A0V8J9I0_9BACL</name>
<keyword evidence="2" id="KW-1185">Reference proteome</keyword>
<evidence type="ECO:0000313" key="2">
    <source>
        <dbReference type="Proteomes" id="UP000054099"/>
    </source>
</evidence>
<evidence type="ECO:0000313" key="1">
    <source>
        <dbReference type="EMBL" id="KSU83532.1"/>
    </source>
</evidence>
<dbReference type="AlphaFoldDB" id="A0A0V8J9I0"/>
<reference evidence="1 2" key="1">
    <citation type="journal article" date="2014" name="Antonie Van Leeuwenhoek">
        <title>Fictibacillus enclensis sp. nov., isolated from marine sediment.</title>
        <authorList>
            <person name="Dastager S.G."/>
            <person name="Mawlankar R."/>
            <person name="Srinivasan K."/>
            <person name="Tang S.K."/>
            <person name="Lee J.C."/>
            <person name="Ramana V.V."/>
            <person name="Shouche Y.S."/>
        </authorList>
    </citation>
    <scope>NUCLEOTIDE SEQUENCE [LARGE SCALE GENOMIC DNA]</scope>
    <source>
        <strain evidence="1 2">NIO-1003</strain>
    </source>
</reference>
<accession>A0A0V8J9I0</accession>
<gene>
    <name evidence="1" type="ORF">AS030_13310</name>
</gene>
<comment type="caution">
    <text evidence="1">The sequence shown here is derived from an EMBL/GenBank/DDBJ whole genome shotgun (WGS) entry which is preliminary data.</text>
</comment>